<dbReference type="PANTHER" id="PTHR46444:SF3">
    <property type="entry name" value="DCD (DEVELOPMENT AND CELL DEATH) DOMAIN PROTEIN"/>
    <property type="match status" value="1"/>
</dbReference>
<feature type="domain" description="DCD" evidence="2">
    <location>
        <begin position="242"/>
        <end position="369"/>
    </location>
</feature>
<evidence type="ECO:0000313" key="4">
    <source>
        <dbReference type="Proteomes" id="UP000634136"/>
    </source>
</evidence>
<dbReference type="PANTHER" id="PTHR46444">
    <property type="entry name" value="DCD (DEVELOPMENT AND CELL DEATH) DOMAIN PROTEIN-RELATED"/>
    <property type="match status" value="1"/>
</dbReference>
<comment type="caution">
    <text evidence="3">The sequence shown here is derived from an EMBL/GenBank/DDBJ whole genome shotgun (WGS) entry which is preliminary data.</text>
</comment>
<dbReference type="PROSITE" id="PS51222">
    <property type="entry name" value="DCD"/>
    <property type="match status" value="1"/>
</dbReference>
<protein>
    <submittedName>
        <fullName evidence="3">B2 protein</fullName>
    </submittedName>
</protein>
<dbReference type="EMBL" id="JAAIUW010000004">
    <property type="protein sequence ID" value="KAF7836253.1"/>
    <property type="molecule type" value="Genomic_DNA"/>
</dbReference>
<evidence type="ECO:0000259" key="2">
    <source>
        <dbReference type="PROSITE" id="PS51222"/>
    </source>
</evidence>
<feature type="compositionally biased region" description="Polar residues" evidence="1">
    <location>
        <begin position="166"/>
        <end position="181"/>
    </location>
</feature>
<sequence>MPRTRRGGQRIGVFWGLMVELIVKDSDPNQLINSTDYELSFSAFGKSFIQNMFLYNMEQVGIKDTENPPEVSPIPNPSVNDENKKAVENCPEGSCKPESSGKKTRRSLKARSNIGKRSQPRNFKTKNNEVDQRIWGKRQRRKNKRKVGKKENGQEYVEKQDEQPSKKSQLAENNNDGQNKSTSEEPLTKKSHHGQNNKGKQKWDSRKKRGGESNNGANTNSRKIKNKHGTKEKIQLNERRKEKVGGLIFMCSAKTKPDCFYYRVMGVSTSKKDVVLGIKPGIKLFLYDFDLKLLYGIYKASSSGGMKLEPSAFSGSFPAQVRFNVHKDCQPLPKSIFKKAIKENYNEKNKFKTELTIRQVRKLTELFRPAEHHSTMHPVNTPPKTIRLDRGVSDGDRGQWSHFQRERPEQDHYANSGHVKSFHDPLYERRHENPRDLFLTEKDYQAHGRHGDRRDVIPPSYMNPIMMEPYRRDYQREHLNQLGLTYRDSVPAHVESITTDPLYLNESEYHHPYGGGVGHEYVRDPPYHANHYSASRDPYLRPSSPYLVHERTLIGADNLHRRETVGDRLYSTSYAAADALPNYNVTPHYHRSKLESLPVPRPVSSHYASAGPSYIYR</sequence>
<keyword evidence="4" id="KW-1185">Reference proteome</keyword>
<reference evidence="3" key="1">
    <citation type="submission" date="2020-09" db="EMBL/GenBank/DDBJ databases">
        <title>Genome-Enabled Discovery of Anthraquinone Biosynthesis in Senna tora.</title>
        <authorList>
            <person name="Kang S.-H."/>
            <person name="Pandey R.P."/>
            <person name="Lee C.-M."/>
            <person name="Sim J.-S."/>
            <person name="Jeong J.-T."/>
            <person name="Choi B.-S."/>
            <person name="Jung M."/>
            <person name="Ginzburg D."/>
            <person name="Zhao K."/>
            <person name="Won S.Y."/>
            <person name="Oh T.-J."/>
            <person name="Yu Y."/>
            <person name="Kim N.-H."/>
            <person name="Lee O.R."/>
            <person name="Lee T.-H."/>
            <person name="Bashyal P."/>
            <person name="Kim T.-S."/>
            <person name="Lee W.-H."/>
            <person name="Kawkins C."/>
            <person name="Kim C.-K."/>
            <person name="Kim J.S."/>
            <person name="Ahn B.O."/>
            <person name="Rhee S.Y."/>
            <person name="Sohng J.K."/>
        </authorList>
    </citation>
    <scope>NUCLEOTIDE SEQUENCE</scope>
    <source>
        <tissue evidence="3">Leaf</tissue>
    </source>
</reference>
<organism evidence="3 4">
    <name type="scientific">Senna tora</name>
    <dbReference type="NCBI Taxonomy" id="362788"/>
    <lineage>
        <taxon>Eukaryota</taxon>
        <taxon>Viridiplantae</taxon>
        <taxon>Streptophyta</taxon>
        <taxon>Embryophyta</taxon>
        <taxon>Tracheophyta</taxon>
        <taxon>Spermatophyta</taxon>
        <taxon>Magnoliopsida</taxon>
        <taxon>eudicotyledons</taxon>
        <taxon>Gunneridae</taxon>
        <taxon>Pentapetalae</taxon>
        <taxon>rosids</taxon>
        <taxon>fabids</taxon>
        <taxon>Fabales</taxon>
        <taxon>Fabaceae</taxon>
        <taxon>Caesalpinioideae</taxon>
        <taxon>Cassia clade</taxon>
        <taxon>Senna</taxon>
    </lineage>
</organism>
<feature type="compositionally biased region" description="Basic residues" evidence="1">
    <location>
        <begin position="135"/>
        <end position="148"/>
    </location>
</feature>
<evidence type="ECO:0000256" key="1">
    <source>
        <dbReference type="SAM" id="MobiDB-lite"/>
    </source>
</evidence>
<feature type="compositionally biased region" description="Polar residues" evidence="1">
    <location>
        <begin position="212"/>
        <end position="221"/>
    </location>
</feature>
<dbReference type="Proteomes" id="UP000634136">
    <property type="component" value="Unassembled WGS sequence"/>
</dbReference>
<dbReference type="SMART" id="SM00767">
    <property type="entry name" value="DCD"/>
    <property type="match status" value="1"/>
</dbReference>
<feature type="region of interest" description="Disordered" evidence="1">
    <location>
        <begin position="64"/>
        <end position="233"/>
    </location>
</feature>
<name>A0A834X164_9FABA</name>
<dbReference type="AlphaFoldDB" id="A0A834X164"/>
<feature type="compositionally biased region" description="Basic and acidic residues" evidence="1">
    <location>
        <begin position="149"/>
        <end position="165"/>
    </location>
</feature>
<evidence type="ECO:0000313" key="3">
    <source>
        <dbReference type="EMBL" id="KAF7836253.1"/>
    </source>
</evidence>
<dbReference type="OrthoDB" id="1920894at2759"/>
<proteinExistence type="predicted"/>
<dbReference type="Pfam" id="PF10539">
    <property type="entry name" value="Dev_Cell_Death"/>
    <property type="match status" value="1"/>
</dbReference>
<accession>A0A834X164</accession>
<gene>
    <name evidence="3" type="ORF">G2W53_011112</name>
</gene>
<dbReference type="InterPro" id="IPR013989">
    <property type="entry name" value="Dev_and_cell_death_domain"/>
</dbReference>